<dbReference type="Proteomes" id="UP001262754">
    <property type="component" value="Unassembled WGS sequence"/>
</dbReference>
<evidence type="ECO:0000259" key="1">
    <source>
        <dbReference type="Pfam" id="PF18478"/>
    </source>
</evidence>
<dbReference type="EMBL" id="JAVDRL010000003">
    <property type="protein sequence ID" value="MDR6530498.1"/>
    <property type="molecule type" value="Genomic_DNA"/>
</dbReference>
<gene>
    <name evidence="2" type="ORF">J2800_001234</name>
</gene>
<evidence type="ECO:0000313" key="3">
    <source>
        <dbReference type="Proteomes" id="UP001262754"/>
    </source>
</evidence>
<comment type="caution">
    <text evidence="2">The sequence shown here is derived from an EMBL/GenBank/DDBJ whole genome shotgun (WGS) entry which is preliminary data.</text>
</comment>
<proteinExistence type="predicted"/>
<reference evidence="2 3" key="1">
    <citation type="submission" date="2023-07" db="EMBL/GenBank/DDBJ databases">
        <title>Sorghum-associated microbial communities from plants grown in Nebraska, USA.</title>
        <authorList>
            <person name="Schachtman D."/>
        </authorList>
    </citation>
    <scope>NUCLEOTIDE SEQUENCE [LARGE SCALE GENOMIC DNA]</scope>
    <source>
        <strain evidence="2 3">DS2154</strain>
    </source>
</reference>
<dbReference type="InterPro" id="IPR041375">
    <property type="entry name" value="VapC45_PIN-like"/>
</dbReference>
<protein>
    <recommendedName>
        <fullName evidence="1">VapC45 PIN like domain-containing protein</fullName>
    </recommendedName>
</protein>
<accession>A0ABU1MWE3</accession>
<dbReference type="RefSeq" id="WP_310030038.1">
    <property type="nucleotide sequence ID" value="NZ_JAVDRL010000003.1"/>
</dbReference>
<dbReference type="Pfam" id="PF18478">
    <property type="entry name" value="PIN_10"/>
    <property type="match status" value="1"/>
</dbReference>
<evidence type="ECO:0000313" key="2">
    <source>
        <dbReference type="EMBL" id="MDR6530498.1"/>
    </source>
</evidence>
<feature type="domain" description="VapC45 PIN like" evidence="1">
    <location>
        <begin position="1"/>
        <end position="82"/>
    </location>
</feature>
<name>A0ABU1MWE3_9CAUL</name>
<organism evidence="2 3">
    <name type="scientific">Caulobacter rhizosphaerae</name>
    <dbReference type="NCBI Taxonomy" id="2010972"/>
    <lineage>
        <taxon>Bacteria</taxon>
        <taxon>Pseudomonadati</taxon>
        <taxon>Pseudomonadota</taxon>
        <taxon>Alphaproteobacteria</taxon>
        <taxon>Caulobacterales</taxon>
        <taxon>Caulobacteraceae</taxon>
        <taxon>Caulobacter</taxon>
    </lineage>
</organism>
<sequence length="161" mass="18103">MLIRFDECISWRIVEALEALGLPRGIELESAQRRNENGILDVDWITDFSQRGGRLVISGDANMRRVQLERAALEASGLVAIFPSSKQYFDGLRKWAQAGYLMTWFPAILRLAQEAEAGSHYRIPPSFSGEFDSLILMRSLSDIDAELESKAAAKRARQAKD</sequence>
<keyword evidence="3" id="KW-1185">Reference proteome</keyword>